<accession>A0A4Q2AWN9</accession>
<dbReference type="Proteomes" id="UP000289316">
    <property type="component" value="Unassembled WGS sequence"/>
</dbReference>
<protein>
    <submittedName>
        <fullName evidence="1">Uncharacterized protein</fullName>
    </submittedName>
</protein>
<reference evidence="1 2" key="1">
    <citation type="submission" date="2018-09" db="EMBL/GenBank/DDBJ databases">
        <title>Murine metabolic-syndrome-specific gut microbial biobank.</title>
        <authorList>
            <person name="Liu C."/>
        </authorList>
    </citation>
    <scope>NUCLEOTIDE SEQUENCE [LARGE SCALE GENOMIC DNA]</scope>
    <source>
        <strain evidence="1 2">C-30</strain>
    </source>
</reference>
<dbReference type="EMBL" id="QZFR01000007">
    <property type="protein sequence ID" value="RXV75216.1"/>
    <property type="molecule type" value="Genomic_DNA"/>
</dbReference>
<sequence length="78" mass="9188">MIFLLREENAELKQSLNELKSKDEFSIKMKIDESGLFYWIGDEKIPYCLSCWELDGKRVHMCQASMLGWICPRDIKGK</sequence>
<dbReference type="AlphaFoldDB" id="A0A4Q2AWN9"/>
<proteinExistence type="predicted"/>
<evidence type="ECO:0000313" key="2">
    <source>
        <dbReference type="Proteomes" id="UP000289316"/>
    </source>
</evidence>
<comment type="caution">
    <text evidence="1">The sequence shown here is derived from an EMBL/GenBank/DDBJ whole genome shotgun (WGS) entry which is preliminary data.</text>
</comment>
<name>A0A4Q2AWN9_9LACO</name>
<gene>
    <name evidence="1" type="ORF">D6C19_01880</name>
</gene>
<evidence type="ECO:0000313" key="1">
    <source>
        <dbReference type="EMBL" id="RXV75216.1"/>
    </source>
</evidence>
<organism evidence="1 2">
    <name type="scientific">Ligilactobacillus murinus</name>
    <dbReference type="NCBI Taxonomy" id="1622"/>
    <lineage>
        <taxon>Bacteria</taxon>
        <taxon>Bacillati</taxon>
        <taxon>Bacillota</taxon>
        <taxon>Bacilli</taxon>
        <taxon>Lactobacillales</taxon>
        <taxon>Lactobacillaceae</taxon>
        <taxon>Ligilactobacillus</taxon>
    </lineage>
</organism>